<evidence type="ECO:0000313" key="3">
    <source>
        <dbReference type="Proteomes" id="UP000291301"/>
    </source>
</evidence>
<keyword evidence="1" id="KW-1133">Transmembrane helix</keyword>
<name>A0A4V2MP03_9HYPH</name>
<keyword evidence="3" id="KW-1185">Reference proteome</keyword>
<sequence>MRALFPHISRARALFVSLGISARRLRDDRNGIAAVEFGLLVPVLALAFVLMLDIAQGIAAKYDTERKMRLAIEGIIRYGDDTAKVQAFANNSGNEAFPSSPDAPVNNSTLVVDPYYICRNVDGTFATFAPSESPSCTNYETWYELTTAGTVTGMFGKTFNIGATVHIFSE</sequence>
<protein>
    <recommendedName>
        <fullName evidence="4">Pilus assembly protein</fullName>
    </recommendedName>
</protein>
<dbReference type="RefSeq" id="WP_131567573.1">
    <property type="nucleotide sequence ID" value="NZ_JAINFK010000004.1"/>
</dbReference>
<keyword evidence="1" id="KW-0812">Transmembrane</keyword>
<dbReference type="Proteomes" id="UP000291301">
    <property type="component" value="Unassembled WGS sequence"/>
</dbReference>
<proteinExistence type="predicted"/>
<comment type="caution">
    <text evidence="2">The sequence shown here is derived from an EMBL/GenBank/DDBJ whole genome shotgun (WGS) entry which is preliminary data.</text>
</comment>
<keyword evidence="1" id="KW-0472">Membrane</keyword>
<reference evidence="2 3" key="1">
    <citation type="journal article" date="2015" name="Antonie Van Leeuwenhoek">
        <title>Oricola cellulosilytica gen. nov., sp. nov., a cellulose-degrading bacterium of the family Phyllobacteriaceae isolated from surface seashore water, and emended descriptions of Mesorhizobium loti and Phyllobacterium myrsinacearum.</title>
        <authorList>
            <person name="Hameed A."/>
            <person name="Shahina M."/>
            <person name="Lai W.A."/>
            <person name="Lin S.Y."/>
            <person name="Young L.S."/>
            <person name="Liu Y.C."/>
            <person name="Hsu Y.H."/>
            <person name="Young C.C."/>
        </authorList>
    </citation>
    <scope>NUCLEOTIDE SEQUENCE [LARGE SCALE GENOMIC DNA]</scope>
    <source>
        <strain evidence="2 3">KCTC 52183</strain>
    </source>
</reference>
<gene>
    <name evidence="2" type="ORF">E0D97_08030</name>
</gene>
<accession>A0A4V2MP03</accession>
<feature type="transmembrane region" description="Helical" evidence="1">
    <location>
        <begin position="40"/>
        <end position="60"/>
    </location>
</feature>
<dbReference type="EMBL" id="SJST01000002">
    <property type="protein sequence ID" value="TCD15467.1"/>
    <property type="molecule type" value="Genomic_DNA"/>
</dbReference>
<evidence type="ECO:0000313" key="2">
    <source>
        <dbReference type="EMBL" id="TCD15467.1"/>
    </source>
</evidence>
<evidence type="ECO:0008006" key="4">
    <source>
        <dbReference type="Google" id="ProtNLM"/>
    </source>
</evidence>
<organism evidence="2 3">
    <name type="scientific">Oricola cellulosilytica</name>
    <dbReference type="NCBI Taxonomy" id="1429082"/>
    <lineage>
        <taxon>Bacteria</taxon>
        <taxon>Pseudomonadati</taxon>
        <taxon>Pseudomonadota</taxon>
        <taxon>Alphaproteobacteria</taxon>
        <taxon>Hyphomicrobiales</taxon>
        <taxon>Ahrensiaceae</taxon>
        <taxon>Oricola</taxon>
    </lineage>
</organism>
<evidence type="ECO:0000256" key="1">
    <source>
        <dbReference type="SAM" id="Phobius"/>
    </source>
</evidence>
<dbReference type="AlphaFoldDB" id="A0A4V2MP03"/>